<dbReference type="GO" id="GO:0005829">
    <property type="term" value="C:cytosol"/>
    <property type="evidence" value="ECO:0007669"/>
    <property type="project" value="TreeGrafter"/>
</dbReference>
<dbReference type="SMART" id="SM00260">
    <property type="entry name" value="CheW"/>
    <property type="match status" value="1"/>
</dbReference>
<dbReference type="AlphaFoldDB" id="A0A6G7VHF1"/>
<proteinExistence type="predicted"/>
<dbReference type="Gene3D" id="2.30.30.40">
    <property type="entry name" value="SH3 Domains"/>
    <property type="match status" value="1"/>
</dbReference>
<dbReference type="Pfam" id="PF01584">
    <property type="entry name" value="CheW"/>
    <property type="match status" value="1"/>
</dbReference>
<gene>
    <name evidence="3" type="ORF">G8E03_00155</name>
</gene>
<accession>A0A6G7VHF1</accession>
<dbReference type="GO" id="GO:0006935">
    <property type="term" value="P:chemotaxis"/>
    <property type="evidence" value="ECO:0007669"/>
    <property type="project" value="InterPro"/>
</dbReference>
<dbReference type="PROSITE" id="PS50851">
    <property type="entry name" value="CHEW"/>
    <property type="match status" value="1"/>
</dbReference>
<dbReference type="GO" id="GO:0007165">
    <property type="term" value="P:signal transduction"/>
    <property type="evidence" value="ECO:0007669"/>
    <property type="project" value="InterPro"/>
</dbReference>
<dbReference type="SUPFAM" id="SSF50341">
    <property type="entry name" value="CheW-like"/>
    <property type="match status" value="1"/>
</dbReference>
<dbReference type="Proteomes" id="UP000500791">
    <property type="component" value="Chromosome"/>
</dbReference>
<evidence type="ECO:0000256" key="1">
    <source>
        <dbReference type="SAM" id="MobiDB-lite"/>
    </source>
</evidence>
<dbReference type="PANTHER" id="PTHR22617">
    <property type="entry name" value="CHEMOTAXIS SENSOR HISTIDINE KINASE-RELATED"/>
    <property type="match status" value="1"/>
</dbReference>
<dbReference type="InterPro" id="IPR002545">
    <property type="entry name" value="CheW-lke_dom"/>
</dbReference>
<sequence>MSSKAAPLEEADTHHLTGPEGDDTCQFLSFVVDGRPYGVRIQDVREIRQWMRTTSLPNQPPHNLGVLNLRGSIVSIQDLRIRLGAPAPAPDDTNVIVIVQTEGRRVGLLVDAVSDILTLQRADIQPVPPNRGDGDDRAMLTSIIMAGEVMVGIVDLDRVMDPGLSE</sequence>
<protein>
    <submittedName>
        <fullName evidence="3">Purine-binding chemotaxis protein CheW</fullName>
    </submittedName>
</protein>
<reference evidence="3 4" key="1">
    <citation type="submission" date="2020-03" db="EMBL/GenBank/DDBJ databases">
        <title>Complete genome sequence of Monaibacterium sp. ALG8 with diverse plasmids.</title>
        <authorList>
            <person name="Sun C."/>
        </authorList>
    </citation>
    <scope>NUCLEOTIDE SEQUENCE [LARGE SCALE GENOMIC DNA]</scope>
    <source>
        <strain evidence="3 4">ALG8</strain>
    </source>
</reference>
<dbReference type="EMBL" id="CP049811">
    <property type="protein sequence ID" value="QIK39306.1"/>
    <property type="molecule type" value="Genomic_DNA"/>
</dbReference>
<dbReference type="InterPro" id="IPR036061">
    <property type="entry name" value="CheW-like_dom_sf"/>
</dbReference>
<keyword evidence="4" id="KW-1185">Reference proteome</keyword>
<feature type="domain" description="CheW-like" evidence="2">
    <location>
        <begin position="24"/>
        <end position="165"/>
    </location>
</feature>
<dbReference type="KEGG" id="mon:G8E03_00155"/>
<evidence type="ECO:0000313" key="3">
    <source>
        <dbReference type="EMBL" id="QIK39306.1"/>
    </source>
</evidence>
<dbReference type="PANTHER" id="PTHR22617:SF23">
    <property type="entry name" value="CHEMOTAXIS PROTEIN CHEW"/>
    <property type="match status" value="1"/>
</dbReference>
<organism evidence="3 4">
    <name type="scientific">Pontivivens nitratireducens</name>
    <dbReference type="NCBI Taxonomy" id="2758038"/>
    <lineage>
        <taxon>Bacteria</taxon>
        <taxon>Pseudomonadati</taxon>
        <taxon>Pseudomonadota</taxon>
        <taxon>Alphaproteobacteria</taxon>
        <taxon>Rhodobacterales</taxon>
        <taxon>Paracoccaceae</taxon>
        <taxon>Pontivivens</taxon>
    </lineage>
</organism>
<dbReference type="RefSeq" id="WP_166187262.1">
    <property type="nucleotide sequence ID" value="NZ_CP049811.1"/>
</dbReference>
<name>A0A6G7VHF1_9RHOB</name>
<dbReference type="InterPro" id="IPR039315">
    <property type="entry name" value="CheW"/>
</dbReference>
<evidence type="ECO:0000313" key="4">
    <source>
        <dbReference type="Proteomes" id="UP000500791"/>
    </source>
</evidence>
<dbReference type="Gene3D" id="2.40.50.180">
    <property type="entry name" value="CheA-289, Domain 4"/>
    <property type="match status" value="1"/>
</dbReference>
<feature type="region of interest" description="Disordered" evidence="1">
    <location>
        <begin position="1"/>
        <end position="20"/>
    </location>
</feature>
<evidence type="ECO:0000259" key="2">
    <source>
        <dbReference type="PROSITE" id="PS50851"/>
    </source>
</evidence>